<accession>A0AAD7THE9</accession>
<dbReference type="EMBL" id="JAPEVG010000934">
    <property type="protein sequence ID" value="KAJ8454587.1"/>
    <property type="molecule type" value="Genomic_DNA"/>
</dbReference>
<reference evidence="2" key="1">
    <citation type="submission" date="2022-11" db="EMBL/GenBank/DDBJ databases">
        <title>Genome Sequence of Cubamyces cubensis.</title>
        <authorList>
            <person name="Buettner E."/>
        </authorList>
    </citation>
    <scope>NUCLEOTIDE SEQUENCE</scope>
    <source>
        <strain evidence="2">MPL-01</strain>
    </source>
</reference>
<dbReference type="Proteomes" id="UP001215151">
    <property type="component" value="Unassembled WGS sequence"/>
</dbReference>
<gene>
    <name evidence="2" type="ORF">ONZ51_g12944</name>
</gene>
<feature type="region of interest" description="Disordered" evidence="1">
    <location>
        <begin position="157"/>
        <end position="183"/>
    </location>
</feature>
<comment type="caution">
    <text evidence="2">The sequence shown here is derived from an EMBL/GenBank/DDBJ whole genome shotgun (WGS) entry which is preliminary data.</text>
</comment>
<proteinExistence type="predicted"/>
<protein>
    <submittedName>
        <fullName evidence="2">Uncharacterized protein</fullName>
    </submittedName>
</protein>
<dbReference type="AlphaFoldDB" id="A0AAD7THE9"/>
<keyword evidence="3" id="KW-1185">Reference proteome</keyword>
<evidence type="ECO:0000313" key="3">
    <source>
        <dbReference type="Proteomes" id="UP001215151"/>
    </source>
</evidence>
<sequence>MQLRDLTYIGDAMIEEWTARGRSLPLLIPLGPGSRLSLRTCCKTGTSGTGSQQLVIQLPSGTKCSGGASKDKCLASFTTAGGFGNCVVVQQSAGSASGNDAQASTASSAATPSAASSTAPAASASASAKGKGSKGKSKEQIEEEILKELQQLEKELSQNVSQRDLRPLNSRATRSFGRAQEFA</sequence>
<evidence type="ECO:0000256" key="1">
    <source>
        <dbReference type="SAM" id="MobiDB-lite"/>
    </source>
</evidence>
<organism evidence="2 3">
    <name type="scientific">Trametes cubensis</name>
    <dbReference type="NCBI Taxonomy" id="1111947"/>
    <lineage>
        <taxon>Eukaryota</taxon>
        <taxon>Fungi</taxon>
        <taxon>Dikarya</taxon>
        <taxon>Basidiomycota</taxon>
        <taxon>Agaricomycotina</taxon>
        <taxon>Agaricomycetes</taxon>
        <taxon>Polyporales</taxon>
        <taxon>Polyporaceae</taxon>
        <taxon>Trametes</taxon>
    </lineage>
</organism>
<evidence type="ECO:0000313" key="2">
    <source>
        <dbReference type="EMBL" id="KAJ8454587.1"/>
    </source>
</evidence>
<name>A0AAD7THE9_9APHY</name>
<feature type="region of interest" description="Disordered" evidence="1">
    <location>
        <begin position="96"/>
        <end position="142"/>
    </location>
</feature>
<feature type="compositionally biased region" description="Low complexity" evidence="1">
    <location>
        <begin position="103"/>
        <end position="130"/>
    </location>
</feature>